<dbReference type="Pfam" id="PF00109">
    <property type="entry name" value="ketoacyl-synt"/>
    <property type="match status" value="1"/>
</dbReference>
<evidence type="ECO:0000256" key="4">
    <source>
        <dbReference type="RuleBase" id="RU003694"/>
    </source>
</evidence>
<dbReference type="InterPro" id="IPR016039">
    <property type="entry name" value="Thiolase-like"/>
</dbReference>
<dbReference type="GO" id="GO:0005829">
    <property type="term" value="C:cytosol"/>
    <property type="evidence" value="ECO:0007669"/>
    <property type="project" value="TreeGrafter"/>
</dbReference>
<comment type="similarity">
    <text evidence="2 4">Belongs to the thiolase-like superfamily. Beta-ketoacyl-ACP synthases family.</text>
</comment>
<dbReference type="PANTHER" id="PTHR11712:SF336">
    <property type="entry name" value="3-OXOACYL-[ACYL-CARRIER-PROTEIN] SYNTHASE, MITOCHONDRIAL"/>
    <property type="match status" value="1"/>
</dbReference>
<dbReference type="CDD" id="cd00834">
    <property type="entry name" value="KAS_I_II"/>
    <property type="match status" value="1"/>
</dbReference>
<dbReference type="Proteomes" id="UP000218102">
    <property type="component" value="Unassembled WGS sequence"/>
</dbReference>
<dbReference type="KEGG" id="ppj:RK21_02449"/>
<dbReference type="GO" id="GO:0004315">
    <property type="term" value="F:3-oxoacyl-[acyl-carrier-protein] synthase activity"/>
    <property type="evidence" value="ECO:0007669"/>
    <property type="project" value="TreeGrafter"/>
</dbReference>
<sequence length="432" mass="45988">MSPRRIVITGMGAVTGFGFEWQSMWQRMLAGEHCIRPWQPEGVEAGAFPVRYAAPVDMGLMPAHLKDHPAWGLSLEKRTRFGWVAATQAISDSGLSPEQLRGAAVLSASGAPAHRLQDMLLSLADDPAQAPSWAQLMARQAQVDPDSSLCQSNDRLARVIADGIGSEGPVINISSACAGASQAIGNAFQMIRRGEVELAIAGGADSVLSLDTMTALYLLGAASSEQRWGTELCRPFDRHRSGLIAGEGGGFVVLETLERALARGATPYAEVLGFGSSLDAYKITAPDPQGRGAVLAMKAALTDAGLEPQQVDLINAHGTSTPLNDAAETLAIKTLFAEREHYRRLLVTANKSQFGHLIAAAGAPEFMLTALACRDDRVTPTLNLHDADEQCDLDYCAHQAVKRKVDVALSNSFGFGGLNTSLALGKYREAPR</sequence>
<evidence type="ECO:0000313" key="5">
    <source>
        <dbReference type="EMBL" id="PBJ94911.1"/>
    </source>
</evidence>
<dbReference type="InterPro" id="IPR020841">
    <property type="entry name" value="PKS_Beta-ketoAc_synthase_dom"/>
</dbReference>
<dbReference type="EMBL" id="NTME01000011">
    <property type="protein sequence ID" value="PBJ94911.1"/>
    <property type="molecule type" value="Genomic_DNA"/>
</dbReference>
<dbReference type="PANTHER" id="PTHR11712">
    <property type="entry name" value="POLYKETIDE SYNTHASE-RELATED"/>
    <property type="match status" value="1"/>
</dbReference>
<dbReference type="GO" id="GO:0006633">
    <property type="term" value="P:fatty acid biosynthetic process"/>
    <property type="evidence" value="ECO:0007669"/>
    <property type="project" value="TreeGrafter"/>
</dbReference>
<dbReference type="PROSITE" id="PS52004">
    <property type="entry name" value="KS3_2"/>
    <property type="match status" value="1"/>
</dbReference>
<reference evidence="5 6" key="1">
    <citation type="submission" date="2017-09" db="EMBL/GenBank/DDBJ databases">
        <authorList>
            <person name="Ehlers B."/>
            <person name="Leendertz F.H."/>
        </authorList>
    </citation>
    <scope>NUCLEOTIDE SEQUENCE [LARGE SCALE GENOMIC DNA]</scope>
    <source>
        <strain evidence="5 6">DJ-1</strain>
    </source>
</reference>
<dbReference type="AlphaFoldDB" id="A0A099MY12"/>
<protein>
    <submittedName>
        <fullName evidence="5">3-oxoacyl-ACP synthase</fullName>
    </submittedName>
</protein>
<accession>A0A099MY12</accession>
<gene>
    <name evidence="5" type="ORF">CMV24_13215</name>
</gene>
<dbReference type="SMART" id="SM00825">
    <property type="entry name" value="PKS_KS"/>
    <property type="match status" value="1"/>
</dbReference>
<evidence type="ECO:0000313" key="6">
    <source>
        <dbReference type="Proteomes" id="UP000218102"/>
    </source>
</evidence>
<comment type="caution">
    <text evidence="5">The sequence shown here is derived from an EMBL/GenBank/DDBJ whole genome shotgun (WGS) entry which is preliminary data.</text>
</comment>
<name>A0A099MY12_PSEDL</name>
<dbReference type="Pfam" id="PF02801">
    <property type="entry name" value="Ketoacyl-synt_C"/>
    <property type="match status" value="1"/>
</dbReference>
<keyword evidence="3 4" id="KW-0808">Transferase</keyword>
<proteinExistence type="inferred from homology"/>
<organism evidence="5 6">
    <name type="scientific">Pseudomonas plecoglossicida</name>
    <dbReference type="NCBI Taxonomy" id="70775"/>
    <lineage>
        <taxon>Bacteria</taxon>
        <taxon>Pseudomonadati</taxon>
        <taxon>Pseudomonadota</taxon>
        <taxon>Gammaproteobacteria</taxon>
        <taxon>Pseudomonadales</taxon>
        <taxon>Pseudomonadaceae</taxon>
        <taxon>Pseudomonas</taxon>
    </lineage>
</organism>
<dbReference type="SUPFAM" id="SSF53901">
    <property type="entry name" value="Thiolase-like"/>
    <property type="match status" value="2"/>
</dbReference>
<dbReference type="RefSeq" id="WP_023662728.1">
    <property type="nucleotide sequence ID" value="NZ_CP010359.1"/>
</dbReference>
<dbReference type="InterPro" id="IPR014031">
    <property type="entry name" value="Ketoacyl_synth_C"/>
</dbReference>
<evidence type="ECO:0000256" key="3">
    <source>
        <dbReference type="ARBA" id="ARBA00022679"/>
    </source>
</evidence>
<dbReference type="InterPro" id="IPR000794">
    <property type="entry name" value="Beta-ketoacyl_synthase"/>
</dbReference>
<dbReference type="InterPro" id="IPR014030">
    <property type="entry name" value="Ketoacyl_synth_N"/>
</dbReference>
<comment type="pathway">
    <text evidence="1">Lipid metabolism; fatty acid biosynthesis.</text>
</comment>
<evidence type="ECO:0000256" key="1">
    <source>
        <dbReference type="ARBA" id="ARBA00005194"/>
    </source>
</evidence>
<evidence type="ECO:0000256" key="2">
    <source>
        <dbReference type="ARBA" id="ARBA00008467"/>
    </source>
</evidence>
<dbReference type="Gene3D" id="3.40.47.10">
    <property type="match status" value="1"/>
</dbReference>